<feature type="non-terminal residue" evidence="2">
    <location>
        <position position="98"/>
    </location>
</feature>
<feature type="region of interest" description="Disordered" evidence="1">
    <location>
        <begin position="1"/>
        <end position="24"/>
    </location>
</feature>
<feature type="non-terminal residue" evidence="2">
    <location>
        <position position="1"/>
    </location>
</feature>
<feature type="compositionally biased region" description="Acidic residues" evidence="1">
    <location>
        <begin position="78"/>
        <end position="98"/>
    </location>
</feature>
<keyword evidence="3" id="KW-1185">Reference proteome</keyword>
<name>A0A9N9AKX6_9GLOM</name>
<reference evidence="2" key="1">
    <citation type="submission" date="2021-06" db="EMBL/GenBank/DDBJ databases">
        <authorList>
            <person name="Kallberg Y."/>
            <person name="Tangrot J."/>
            <person name="Rosling A."/>
        </authorList>
    </citation>
    <scope>NUCLEOTIDE SEQUENCE</scope>
    <source>
        <strain evidence="2">FL966</strain>
    </source>
</reference>
<gene>
    <name evidence="2" type="ORF">CPELLU_LOCUS3992</name>
</gene>
<dbReference type="Proteomes" id="UP000789759">
    <property type="component" value="Unassembled WGS sequence"/>
</dbReference>
<evidence type="ECO:0000313" key="2">
    <source>
        <dbReference type="EMBL" id="CAG8534290.1"/>
    </source>
</evidence>
<accession>A0A9N9AKX6</accession>
<proteinExistence type="predicted"/>
<protein>
    <submittedName>
        <fullName evidence="2">10873_t:CDS:1</fullName>
    </submittedName>
</protein>
<dbReference type="AlphaFoldDB" id="A0A9N9AKX6"/>
<comment type="caution">
    <text evidence="2">The sequence shown here is derived from an EMBL/GenBank/DDBJ whole genome shotgun (WGS) entry which is preliminary data.</text>
</comment>
<evidence type="ECO:0000313" key="3">
    <source>
        <dbReference type="Proteomes" id="UP000789759"/>
    </source>
</evidence>
<organism evidence="2 3">
    <name type="scientific">Cetraspora pellucida</name>
    <dbReference type="NCBI Taxonomy" id="1433469"/>
    <lineage>
        <taxon>Eukaryota</taxon>
        <taxon>Fungi</taxon>
        <taxon>Fungi incertae sedis</taxon>
        <taxon>Mucoromycota</taxon>
        <taxon>Glomeromycotina</taxon>
        <taxon>Glomeromycetes</taxon>
        <taxon>Diversisporales</taxon>
        <taxon>Gigasporaceae</taxon>
        <taxon>Cetraspora</taxon>
    </lineage>
</organism>
<dbReference type="OrthoDB" id="2409466at2759"/>
<dbReference type="EMBL" id="CAJVQA010002031">
    <property type="protein sequence ID" value="CAG8534290.1"/>
    <property type="molecule type" value="Genomic_DNA"/>
</dbReference>
<evidence type="ECO:0000256" key="1">
    <source>
        <dbReference type="SAM" id="MobiDB-lite"/>
    </source>
</evidence>
<sequence length="98" mass="10780">MSKVNKSQSRKLNTDNQSALTNLDLTGLIDNVVEHAKSRMSSSNNNNSGFELQMNPRSGSQEPELQESECMPGAHEESDPESSEEFGPEIEAPEEPET</sequence>
<feature type="region of interest" description="Disordered" evidence="1">
    <location>
        <begin position="36"/>
        <end position="98"/>
    </location>
</feature>